<keyword evidence="1" id="KW-0812">Transmembrane</keyword>
<dbReference type="Proteomes" id="UP000694251">
    <property type="component" value="Chromosome 3"/>
</dbReference>
<evidence type="ECO:0000313" key="3">
    <source>
        <dbReference type="Proteomes" id="UP000694251"/>
    </source>
</evidence>
<comment type="caution">
    <text evidence="2">The sequence shown here is derived from an EMBL/GenBank/DDBJ whole genome shotgun (WGS) entry which is preliminary data.</text>
</comment>
<accession>A0A8T2FA63</accession>
<name>A0A8T2FA63_ARASU</name>
<organism evidence="2 3">
    <name type="scientific">Arabidopsis suecica</name>
    <name type="common">Swedish thale-cress</name>
    <name type="synonym">Cardaminopsis suecica</name>
    <dbReference type="NCBI Taxonomy" id="45249"/>
    <lineage>
        <taxon>Eukaryota</taxon>
        <taxon>Viridiplantae</taxon>
        <taxon>Streptophyta</taxon>
        <taxon>Embryophyta</taxon>
        <taxon>Tracheophyta</taxon>
        <taxon>Spermatophyta</taxon>
        <taxon>Magnoliopsida</taxon>
        <taxon>eudicotyledons</taxon>
        <taxon>Gunneridae</taxon>
        <taxon>Pentapetalae</taxon>
        <taxon>rosids</taxon>
        <taxon>malvids</taxon>
        <taxon>Brassicales</taxon>
        <taxon>Brassicaceae</taxon>
        <taxon>Camelineae</taxon>
        <taxon>Arabidopsis</taxon>
    </lineage>
</organism>
<evidence type="ECO:0000313" key="2">
    <source>
        <dbReference type="EMBL" id="KAG7632802.1"/>
    </source>
</evidence>
<keyword evidence="1" id="KW-1133">Transmembrane helix</keyword>
<dbReference type="OrthoDB" id="10279241at2759"/>
<reference evidence="2 3" key="1">
    <citation type="submission" date="2020-12" db="EMBL/GenBank/DDBJ databases">
        <title>Concerted genomic and epigenomic changes stabilize Arabidopsis allopolyploids.</title>
        <authorList>
            <person name="Chen Z."/>
        </authorList>
    </citation>
    <scope>NUCLEOTIDE SEQUENCE [LARGE SCALE GENOMIC DNA]</scope>
    <source>
        <strain evidence="2">As9502</strain>
        <tissue evidence="2">Leaf</tissue>
    </source>
</reference>
<keyword evidence="3" id="KW-1185">Reference proteome</keyword>
<dbReference type="AlphaFoldDB" id="A0A8T2FA63"/>
<gene>
    <name evidence="2" type="ORF">ISN44_As03g028950</name>
</gene>
<sequence length="132" mass="15098">MWFHFTVLKIFKDFKEVGGSYDRCAPKPHMDARELPATARGRRLSSSSVVFYYFALLISSSQVQERNQRIHSSSQKTSLTIVKEIKVILKARLDPLARAQRLARPGSSVLSTWFRLFGPVCLFSLLALYVLF</sequence>
<protein>
    <submittedName>
        <fullName evidence="2">Uncharacterized protein</fullName>
    </submittedName>
</protein>
<dbReference type="EMBL" id="JAEFBJ010000003">
    <property type="protein sequence ID" value="KAG7632802.1"/>
    <property type="molecule type" value="Genomic_DNA"/>
</dbReference>
<keyword evidence="1" id="KW-0472">Membrane</keyword>
<feature type="transmembrane region" description="Helical" evidence="1">
    <location>
        <begin position="113"/>
        <end position="131"/>
    </location>
</feature>
<evidence type="ECO:0000256" key="1">
    <source>
        <dbReference type="SAM" id="Phobius"/>
    </source>
</evidence>
<proteinExistence type="predicted"/>